<dbReference type="EMBL" id="SJSK01000004">
    <property type="protein sequence ID" value="TCC89135.1"/>
    <property type="molecule type" value="Genomic_DNA"/>
</dbReference>
<dbReference type="Proteomes" id="UP000292884">
    <property type="component" value="Unassembled WGS sequence"/>
</dbReference>
<dbReference type="RefSeq" id="WP_131554123.1">
    <property type="nucleotide sequence ID" value="NZ_SJSK01000004.1"/>
</dbReference>
<accession>A0A4R0MQJ6</accession>
<keyword evidence="2" id="KW-1185">Reference proteome</keyword>
<proteinExistence type="predicted"/>
<protein>
    <recommendedName>
        <fullName evidence="3">DUF3352 domain-containing protein</fullName>
    </recommendedName>
</protein>
<reference evidence="1 2" key="1">
    <citation type="submission" date="2019-02" db="EMBL/GenBank/DDBJ databases">
        <title>Pedobacter sp. RP-1-13 sp. nov., isolated from Arctic soil.</title>
        <authorList>
            <person name="Dahal R.H."/>
        </authorList>
    </citation>
    <scope>NUCLEOTIDE SEQUENCE [LARGE SCALE GENOMIC DNA]</scope>
    <source>
        <strain evidence="1 2">RP-1-13</strain>
    </source>
</reference>
<evidence type="ECO:0000313" key="1">
    <source>
        <dbReference type="EMBL" id="TCC89135.1"/>
    </source>
</evidence>
<comment type="caution">
    <text evidence="1">The sequence shown here is derived from an EMBL/GenBank/DDBJ whole genome shotgun (WGS) entry which is preliminary data.</text>
</comment>
<organism evidence="1 2">
    <name type="scientific">Pedobacter frigiditerrae</name>
    <dbReference type="NCBI Taxonomy" id="2530452"/>
    <lineage>
        <taxon>Bacteria</taxon>
        <taxon>Pseudomonadati</taxon>
        <taxon>Bacteroidota</taxon>
        <taxon>Sphingobacteriia</taxon>
        <taxon>Sphingobacteriales</taxon>
        <taxon>Sphingobacteriaceae</taxon>
        <taxon>Pedobacter</taxon>
    </lineage>
</organism>
<evidence type="ECO:0008006" key="3">
    <source>
        <dbReference type="Google" id="ProtNLM"/>
    </source>
</evidence>
<gene>
    <name evidence="1" type="ORF">EZ428_15650</name>
</gene>
<dbReference type="AlphaFoldDB" id="A0A4R0MQJ6"/>
<dbReference type="OrthoDB" id="1093345at2"/>
<name>A0A4R0MQJ6_9SPHI</name>
<evidence type="ECO:0000313" key="2">
    <source>
        <dbReference type="Proteomes" id="UP000292884"/>
    </source>
</evidence>
<sequence>MRKIYITLGVLFLGVIAMAYLYFSNLNTEANANNISLNAVAKEASLVFSFDNDKSFYEILRGQDLLQNILGEKKSKELKSLRENLIENHEIFNQLDGQKIYIGILPGLENTVDFLISTQLKANSDPIKVLDNLKSSKIKIEKVKDIYKLSFTDSTNCFVGIKDKLILISNSASTIENNFTNQKIEKGFVDYVKANSRFNKNTLANLYINFNNTPLLLKNLLNSSLTGELHIFSQQNTYVALSYNFSKEKLLFNGNTDVNDNNYFKLFSKIPEQKININVILPTKTANYAIYAINDYTSWRKQLMELQTGRSETEKLNKNIANINQTYRLDIEQIFIKYCNRQFVSFQLNTGEKFGAVALNDGEKLNQLLLDLSAEYATDIRIFKEANIPYIFFGDPFKKFERPFYTIIDNYLVMANNASSINSFLNSYSNGDLLINNEDYRGLTDQLSTSATISFYVNNKNSNDIFGRNLKRPYYKQYQSKDGFKYYDAFSYQLSGGSGRFLSNVLLYKKAEKVIEPDTLNTN</sequence>